<protein>
    <recommendedName>
        <fullName evidence="2">PX domain-containing protein</fullName>
    </recommendedName>
</protein>
<feature type="domain" description="PX" evidence="2">
    <location>
        <begin position="36"/>
        <end position="90"/>
    </location>
</feature>
<feature type="region of interest" description="Disordered" evidence="1">
    <location>
        <begin position="113"/>
        <end position="164"/>
    </location>
</feature>
<dbReference type="InterPro" id="IPR024554">
    <property type="entry name" value="LEC1-like_C"/>
</dbReference>
<feature type="compositionally biased region" description="Basic and acidic residues" evidence="1">
    <location>
        <begin position="153"/>
        <end position="164"/>
    </location>
</feature>
<dbReference type="EMBL" id="KV417492">
    <property type="protein sequence ID" value="KZP30779.1"/>
    <property type="molecule type" value="Genomic_DNA"/>
</dbReference>
<gene>
    <name evidence="3" type="ORF">FIBSPDRAFT_926237</name>
</gene>
<organism evidence="3 4">
    <name type="scientific">Athelia psychrophila</name>
    <dbReference type="NCBI Taxonomy" id="1759441"/>
    <lineage>
        <taxon>Eukaryota</taxon>
        <taxon>Fungi</taxon>
        <taxon>Dikarya</taxon>
        <taxon>Basidiomycota</taxon>
        <taxon>Agaricomycotina</taxon>
        <taxon>Agaricomycetes</taxon>
        <taxon>Agaricomycetidae</taxon>
        <taxon>Atheliales</taxon>
        <taxon>Atheliaceae</taxon>
        <taxon>Athelia</taxon>
    </lineage>
</organism>
<dbReference type="Pfam" id="PF12825">
    <property type="entry name" value="DUF3818"/>
    <property type="match status" value="1"/>
</dbReference>
<evidence type="ECO:0000259" key="2">
    <source>
        <dbReference type="Pfam" id="PF12825"/>
    </source>
</evidence>
<dbReference type="AlphaFoldDB" id="A0A166TMG9"/>
<evidence type="ECO:0000256" key="1">
    <source>
        <dbReference type="SAM" id="MobiDB-lite"/>
    </source>
</evidence>
<feature type="region of interest" description="Disordered" evidence="1">
    <location>
        <begin position="271"/>
        <end position="291"/>
    </location>
</feature>
<reference evidence="3 4" key="1">
    <citation type="journal article" date="2016" name="Mol. Biol. Evol.">
        <title>Comparative Genomics of Early-Diverging Mushroom-Forming Fungi Provides Insights into the Origins of Lignocellulose Decay Capabilities.</title>
        <authorList>
            <person name="Nagy L.G."/>
            <person name="Riley R."/>
            <person name="Tritt A."/>
            <person name="Adam C."/>
            <person name="Daum C."/>
            <person name="Floudas D."/>
            <person name="Sun H."/>
            <person name="Yadav J.S."/>
            <person name="Pangilinan J."/>
            <person name="Larsson K.H."/>
            <person name="Matsuura K."/>
            <person name="Barry K."/>
            <person name="Labutti K."/>
            <person name="Kuo R."/>
            <person name="Ohm R.A."/>
            <person name="Bhattacharya S.S."/>
            <person name="Shirouzu T."/>
            <person name="Yoshinaga Y."/>
            <person name="Martin F.M."/>
            <person name="Grigoriev I.V."/>
            <person name="Hibbett D.S."/>
        </authorList>
    </citation>
    <scope>NUCLEOTIDE SEQUENCE [LARGE SCALE GENOMIC DNA]</scope>
    <source>
        <strain evidence="3 4">CBS 109695</strain>
    </source>
</reference>
<name>A0A166TMG9_9AGAM</name>
<feature type="region of interest" description="Disordered" evidence="1">
    <location>
        <begin position="177"/>
        <end position="200"/>
    </location>
</feature>
<evidence type="ECO:0000313" key="4">
    <source>
        <dbReference type="Proteomes" id="UP000076532"/>
    </source>
</evidence>
<feature type="compositionally biased region" description="Polar residues" evidence="1">
    <location>
        <begin position="279"/>
        <end position="291"/>
    </location>
</feature>
<evidence type="ECO:0000313" key="3">
    <source>
        <dbReference type="EMBL" id="KZP30779.1"/>
    </source>
</evidence>
<dbReference type="Proteomes" id="UP000076532">
    <property type="component" value="Unassembled WGS sequence"/>
</dbReference>
<keyword evidence="4" id="KW-1185">Reference proteome</keyword>
<sequence>MRVGVAGVDGGWHTRHHHQVCARNPTCTHRSKYPPANIPTTAQWASAYTAYALHYLFVAAPNAHKAFYLLQILHHFFPYALARQLLKIAKGVHGSALWRAARRQARVLARVREHRGPEREGAPAADRAVPHAGRGQRGVRPAARVRARGAGEGAREEPHGRWTRGVDPRAHRAVRGAGGGRARAHGPRSKTAGPCARASSRSRPFAIKPVLGPHLAQPCADAMNVISNRNPMASEDGGIMCEDENGSVGELQTCKDTLSHDGEQTLDEMLHSEGARTHSPPTYTTRARSGG</sequence>
<accession>A0A166TMG9</accession>
<proteinExistence type="predicted"/>